<evidence type="ECO:0000313" key="2">
    <source>
        <dbReference type="Proteomes" id="UP000784294"/>
    </source>
</evidence>
<sequence length="118" mass="13046">MGLIRVSLLPAGSAPYLAGSDQSLFGLSSSNATYKNAVETQIGFSSVSFRPGMFSRSPILLRCWMHELARLHISQEADGKTDSRHSKLQRDLIDTPGFIEEFELSIGLTFAVNLCFQY</sequence>
<dbReference type="Proteomes" id="UP000784294">
    <property type="component" value="Unassembled WGS sequence"/>
</dbReference>
<evidence type="ECO:0000313" key="1">
    <source>
        <dbReference type="EMBL" id="VEL14839.1"/>
    </source>
</evidence>
<dbReference type="EMBL" id="CAAALY010022509">
    <property type="protein sequence ID" value="VEL14839.1"/>
    <property type="molecule type" value="Genomic_DNA"/>
</dbReference>
<organism evidence="1 2">
    <name type="scientific">Protopolystoma xenopodis</name>
    <dbReference type="NCBI Taxonomy" id="117903"/>
    <lineage>
        <taxon>Eukaryota</taxon>
        <taxon>Metazoa</taxon>
        <taxon>Spiralia</taxon>
        <taxon>Lophotrochozoa</taxon>
        <taxon>Platyhelminthes</taxon>
        <taxon>Monogenea</taxon>
        <taxon>Polyopisthocotylea</taxon>
        <taxon>Polystomatidea</taxon>
        <taxon>Polystomatidae</taxon>
        <taxon>Protopolystoma</taxon>
    </lineage>
</organism>
<gene>
    <name evidence="1" type="ORF">PXEA_LOCUS8279</name>
</gene>
<keyword evidence="2" id="KW-1185">Reference proteome</keyword>
<comment type="caution">
    <text evidence="1">The sequence shown here is derived from an EMBL/GenBank/DDBJ whole genome shotgun (WGS) entry which is preliminary data.</text>
</comment>
<dbReference type="AlphaFoldDB" id="A0A3S4ZY22"/>
<name>A0A3S4ZY22_9PLAT</name>
<reference evidence="1" key="1">
    <citation type="submission" date="2018-11" db="EMBL/GenBank/DDBJ databases">
        <authorList>
            <consortium name="Pathogen Informatics"/>
        </authorList>
    </citation>
    <scope>NUCLEOTIDE SEQUENCE</scope>
</reference>
<protein>
    <submittedName>
        <fullName evidence="1">Uncharacterized protein</fullName>
    </submittedName>
</protein>
<accession>A0A3S4ZY22</accession>
<proteinExistence type="predicted"/>